<dbReference type="Pfam" id="PF08373">
    <property type="entry name" value="RAP"/>
    <property type="match status" value="1"/>
</dbReference>
<name>A0AAU9J9A0_9CILI</name>
<dbReference type="PROSITE" id="PS51286">
    <property type="entry name" value="RAP"/>
    <property type="match status" value="1"/>
</dbReference>
<protein>
    <recommendedName>
        <fullName evidence="1">RAP domain-containing protein</fullName>
    </recommendedName>
</protein>
<dbReference type="SMART" id="SM00952">
    <property type="entry name" value="RAP"/>
    <property type="match status" value="1"/>
</dbReference>
<dbReference type="Proteomes" id="UP001162131">
    <property type="component" value="Unassembled WGS sequence"/>
</dbReference>
<sequence length="601" mass="71217">MAFYHKCIRFSSFLPYKPNLFLISKRSFTNEILKQKVNIDNIDRMLFSIKQSHNFAYVANEFKEILDHNRLDHKQLVYATYIAHINYKNNQEFMQVALKKIENELAEKINEFPYDSRCTIIRNLMEATKKGYNLSNKELGKAILASIFIEKDKPKYSKLLFSVALMTHNFEALGLDYKSKFKELEPLLTPEFLDKLCLKDLSILLSAFKLYYQKIFHIGYRIVNPMPLFENSEKIILKSITNTTNANDLYWILFSYISLNTGTEDFIRHLESLILPRLHELTQFNFNGFPFLYKLRYSSDQKYIIYVIWKAYYEELINRFPKLSAKDMSVVIYRMWWSSSLHGFYCDSRLISLLQNFLNEERFILSLPERDGYELVTNISAFLTHAAFMDDENVVSRISDLLIKLQKGATDKLVMSSTNIMSRHLNVPNRFWDIFLERFPSVSRAGSHENDCYLFSIYLNVTLNNAEMKGKFEEIFKPILPRIIRNWKDSSTDSVSSKKQGYLHKIVEDILKKNEIKYEKEFYDDYYIDLALPDYKLAIEIEGPNHYIYPATKINGKTLNKIRNLEKKGWRVLQLAFYHYREYNIEQMIKECVRVCSPIKF</sequence>
<feature type="domain" description="RAP" evidence="1">
    <location>
        <begin position="537"/>
        <end position="591"/>
    </location>
</feature>
<keyword evidence="3" id="KW-1185">Reference proteome</keyword>
<dbReference type="Gene3D" id="3.40.960.10">
    <property type="entry name" value="VSR Endonuclease"/>
    <property type="match status" value="1"/>
</dbReference>
<dbReference type="EMBL" id="CAJZBQ010000030">
    <property type="protein sequence ID" value="CAG9322262.1"/>
    <property type="molecule type" value="Genomic_DNA"/>
</dbReference>
<dbReference type="InterPro" id="IPR013584">
    <property type="entry name" value="RAP"/>
</dbReference>
<evidence type="ECO:0000313" key="3">
    <source>
        <dbReference type="Proteomes" id="UP001162131"/>
    </source>
</evidence>
<evidence type="ECO:0000313" key="2">
    <source>
        <dbReference type="EMBL" id="CAG9322262.1"/>
    </source>
</evidence>
<dbReference type="AlphaFoldDB" id="A0AAU9J9A0"/>
<reference evidence="2" key="1">
    <citation type="submission" date="2021-09" db="EMBL/GenBank/DDBJ databases">
        <authorList>
            <consortium name="AG Swart"/>
            <person name="Singh M."/>
            <person name="Singh A."/>
            <person name="Seah K."/>
            <person name="Emmerich C."/>
        </authorList>
    </citation>
    <scope>NUCLEOTIDE SEQUENCE</scope>
    <source>
        <strain evidence="2">ATCC30299</strain>
    </source>
</reference>
<organism evidence="2 3">
    <name type="scientific">Blepharisma stoltei</name>
    <dbReference type="NCBI Taxonomy" id="1481888"/>
    <lineage>
        <taxon>Eukaryota</taxon>
        <taxon>Sar</taxon>
        <taxon>Alveolata</taxon>
        <taxon>Ciliophora</taxon>
        <taxon>Postciliodesmatophora</taxon>
        <taxon>Heterotrichea</taxon>
        <taxon>Heterotrichida</taxon>
        <taxon>Blepharismidae</taxon>
        <taxon>Blepharisma</taxon>
    </lineage>
</organism>
<gene>
    <name evidence="2" type="ORF">BSTOLATCC_MIC30636</name>
</gene>
<evidence type="ECO:0000259" key="1">
    <source>
        <dbReference type="PROSITE" id="PS51286"/>
    </source>
</evidence>
<comment type="caution">
    <text evidence="2">The sequence shown here is derived from an EMBL/GenBank/DDBJ whole genome shotgun (WGS) entry which is preliminary data.</text>
</comment>
<proteinExistence type="predicted"/>
<accession>A0AAU9J9A0</accession>